<dbReference type="AlphaFoldDB" id="A0A7U3YEF1"/>
<evidence type="ECO:0000313" key="2">
    <source>
        <dbReference type="EMBL" id="ADP73914.1"/>
    </source>
</evidence>
<feature type="domain" description="LysM" evidence="1">
    <location>
        <begin position="52"/>
        <end position="105"/>
    </location>
</feature>
<gene>
    <name evidence="2" type="ORF">GY4MC1_1102</name>
</gene>
<dbReference type="Gene3D" id="3.10.350.10">
    <property type="entry name" value="LysM domain"/>
    <property type="match status" value="1"/>
</dbReference>
<name>A0A7U3YEF1_GEOS0</name>
<dbReference type="PROSITE" id="PS51782">
    <property type="entry name" value="LYSM"/>
    <property type="match status" value="1"/>
</dbReference>
<accession>A0A7U3YEF1</accession>
<protein>
    <recommendedName>
        <fullName evidence="1">LysM domain-containing protein</fullName>
    </recommendedName>
</protein>
<sequence length="110" mass="11956">MKKAIPAVFILCLSIYIIYHDVTIGTLHVSTNTTAAPAHAADGKKNVSIPYQTVTVHPGDTLLSIMEKLQNGPLPVSIDKAIADFEALNPGEKAQTLQIGKKYKIPVYKR</sequence>
<organism evidence="2">
    <name type="scientific">Geobacillus sp. (strain Y4.1MC1)</name>
    <dbReference type="NCBI Taxonomy" id="581103"/>
    <lineage>
        <taxon>Bacteria</taxon>
        <taxon>Bacillati</taxon>
        <taxon>Bacillota</taxon>
        <taxon>Bacilli</taxon>
        <taxon>Bacillales</taxon>
        <taxon>Anoxybacillaceae</taxon>
        <taxon>Geobacillus</taxon>
    </lineage>
</organism>
<dbReference type="KEGG" id="gmc:GY4MC1_1102"/>
<dbReference type="InterPro" id="IPR018392">
    <property type="entry name" value="LysM"/>
</dbReference>
<reference evidence="2" key="1">
    <citation type="submission" date="2010-10" db="EMBL/GenBank/DDBJ databases">
        <title>Complete sequence of chromosome of Geobacillus sp. Y4.1MC1.</title>
        <authorList>
            <consortium name="US DOE Joint Genome Institute"/>
            <person name="Lucas S."/>
            <person name="Copeland A."/>
            <person name="Lapidus A."/>
            <person name="Cheng J.-F."/>
            <person name="Bruce D."/>
            <person name="Goodwin L."/>
            <person name="Pitluck S."/>
            <person name="Chertkov O."/>
            <person name="Zhang X."/>
            <person name="Detter J.C."/>
            <person name="Han C."/>
            <person name="Tapia R."/>
            <person name="Land M."/>
            <person name="Hauser L."/>
            <person name="Jeffries C."/>
            <person name="Kyrpides N."/>
            <person name="Ivanova N."/>
            <person name="Ovchinnikova G."/>
            <person name="Brumm P."/>
            <person name="Mead D."/>
            <person name="Woyke T."/>
        </authorList>
    </citation>
    <scope>NUCLEOTIDE SEQUENCE [LARGE SCALE GENOMIC DNA]</scope>
    <source>
        <strain evidence="2">Y4.1MC1</strain>
    </source>
</reference>
<evidence type="ECO:0000259" key="1">
    <source>
        <dbReference type="PROSITE" id="PS51782"/>
    </source>
</evidence>
<proteinExistence type="predicted"/>
<dbReference type="EMBL" id="CP002293">
    <property type="protein sequence ID" value="ADP73914.1"/>
    <property type="molecule type" value="Genomic_DNA"/>
</dbReference>
<dbReference type="InterPro" id="IPR036779">
    <property type="entry name" value="LysM_dom_sf"/>
</dbReference>